<gene>
    <name evidence="1" type="ORF">L3Q82_008325</name>
</gene>
<accession>A0ACB8WGY8</accession>
<sequence>MGLSDGGVGEDGGMTVGGARGGNENEGDGIVGDIGGGSGGGEKQGVSSEERVCWSEIRGEGEAGVGERGGGSDGGGGLEERGAGTEGGGGLETGGRGGGRGGGRDGGLDGGRGGEGSWEDLAEGGGGLGRHGRTGGWEEGTEGGDRGEDGGMEAGEGAVDVLCRPPYAVPEVHCGASEYISNHCFIYYLLSEHSHSILFWWKQTLSIWCSRAPHQPLPPSAIQQIMGKPLSRPGCFRKSSCCLEKHGAGDGGMGGRAGVVEGGYGDGYIPQRSIYDTMCINQQIDSHHHHPGGSIRRDCGGEGSFSYSASGSLRVSRSPADMFDSQPRSLTPNPSFVRRLDERAIFDSLKLGGQDADGGGCHSPGRYTRSVSPSVSSFSAPGVSSSSSKKHHHHHHHHHGDSTKSRDGRQSWKVLTPPKHLECLELTTTEVMDRGGGYLNPGHYPPPGGQSSSLTSPLISPFSGSPLSSGYHTPVFFSPAKPRPSQTQSLRCSPPQVIQPRHYSQTQSLRLSPPHELRRSPYRSPLVQLSAHDLEQDLRDRGGGWGRSEREREWEREREREMERGWAQREWERERERGRIERERARERERRETSTFGTFGYGRPVPLRSDRDSVFLESDQVLDTTPLLLPQPSPSPSPSAAPRMGTGAVGRNRAGSKVVPENAGGGMVSKFDNGSSGLVLVDSKSGCGPRLVSEVSRENMSQVEMRVGIQEQHKAESWNKYDNGSRASIKNGSETRMGSQVKTRPGGRDLEGKVQSGMEIENTALSINKEGHRGGSRSGDKTGRGVAKTEPIAEAIPSTVTGTENRVGPGDKVEIGPGSGLKPHIEAKTSRQVENRTGKEPGGEVKISNVSNETGSAAESRVEAKCETKGVPTSVAEAVLEDVSNETGTKSNTETSVVSETENSNKTIDKDQTSAVAVDKTNTAPADQIEKKPLDIDKIESSHVEKGSRSHKSKSSKSSSRTRPGTATGLRPGVVSPRLSKGLGDLQSTGPAEGIESTWPRRIIVRKRTVRQGGALHNLPILPPLPSVLSALEKRRPLTHLHPRSGHFSENPLTNVTNVVGRCSLKEPSHTEPVQGVNVVGRASLKEQNLEHWRVCREQEEPRRSRSKEKQGDHSKENTESVEKKGEGERRDRGQEEKDKKEEKVGKEKEGVTVSEVLVVETKREKSQRRVDGKVQEDGNIKENVKMEKDIELKCEKVELRGMKIKEGIQERQGQELEEVVAKLKKDEVEVEGEEGGTFGEEGGMESWDAVLEMVTTLWDDGWDKGGAGGGGDTDSFSGSLQRWPLLRPPVGFGGSHPPSSAASELSLTELERRARELDSDLEHLDLSQPHRDNQDVYQNLLEPQRERADMYQTHPGPQREKAALMTGVGSRSQVSLELTTMASPATDTDWSTKSTGTSTVGTSSTKEDSSPDSNLTLESDSSGVFLSLSNQSQEEAGSDSDQPISGSDLGSSSTSLEKDGDDGGLREWGREESAELQWCYPSLLNTSLHEDTEGDGEREEAGHGQMGGDEERGKDENGRKVGKIGTVSIKSPLTHSDFKGSTTLNTPQSEEMPPRKKVTLMGGDSPRPLSPSKQQIKHLLDPNQKPIRSSGLDCGDVDPFVQSDSFVYLAVSARRASQGEVTTMTEVPIHDTKQDSVRAHSDSMKTHLDQSSMERDTKATHLAQQKPEERDFLCTDSFVYLAAPACLLLGPAGSAPYSGRDSDSESSGSGPVDLSVLGCGSVAGDSDWDSDLSDSDPSRSSRISAAGNKSAGIARPKRLPAEPGWDLFGETTEPEVLSELFTEQDRHTSGKATVSVEESECSCSQMNLIHGDRGKKSTGVQLRARPEVLIMGIEAWYMDGSDEDQRKPHRLDPDQPVSLEALQQLGVFYWKLNADIYETDPELEQIRKEQGYSYMDIITIHKDTLPNYEEKLKMFFEEHLHLDDEIRYILDGRAYFDVRDKEDRWIRIAMTKGDLITLPAGIYHRFTLDEANYTKAMRLFVGEPVWKAYNRPADDFEIRQKSNSFLQLLVLELYFLSHWRGMQ</sequence>
<reference evidence="1" key="1">
    <citation type="submission" date="2022-04" db="EMBL/GenBank/DDBJ databases">
        <title>Jade perch genome.</title>
        <authorList>
            <person name="Chao B."/>
        </authorList>
    </citation>
    <scope>NUCLEOTIDE SEQUENCE</scope>
    <source>
        <strain evidence="1">CB-2022</strain>
    </source>
</reference>
<evidence type="ECO:0000313" key="1">
    <source>
        <dbReference type="EMBL" id="KAI3367280.1"/>
    </source>
</evidence>
<dbReference type="EMBL" id="CM041539">
    <property type="protein sequence ID" value="KAI3367280.1"/>
    <property type="molecule type" value="Genomic_DNA"/>
</dbReference>
<keyword evidence="2" id="KW-1185">Reference proteome</keyword>
<proteinExistence type="predicted"/>
<organism evidence="1 2">
    <name type="scientific">Scortum barcoo</name>
    <name type="common">barcoo grunter</name>
    <dbReference type="NCBI Taxonomy" id="214431"/>
    <lineage>
        <taxon>Eukaryota</taxon>
        <taxon>Metazoa</taxon>
        <taxon>Chordata</taxon>
        <taxon>Craniata</taxon>
        <taxon>Vertebrata</taxon>
        <taxon>Euteleostomi</taxon>
        <taxon>Actinopterygii</taxon>
        <taxon>Neopterygii</taxon>
        <taxon>Teleostei</taxon>
        <taxon>Neoteleostei</taxon>
        <taxon>Acanthomorphata</taxon>
        <taxon>Eupercaria</taxon>
        <taxon>Centrarchiformes</taxon>
        <taxon>Terapontoidei</taxon>
        <taxon>Terapontidae</taxon>
        <taxon>Scortum</taxon>
    </lineage>
</organism>
<evidence type="ECO:0000313" key="2">
    <source>
        <dbReference type="Proteomes" id="UP000831701"/>
    </source>
</evidence>
<name>A0ACB8WGY8_9TELE</name>
<protein>
    <submittedName>
        <fullName evidence="1">Uncharacterized protein</fullName>
    </submittedName>
</protein>
<comment type="caution">
    <text evidence="1">The sequence shown here is derived from an EMBL/GenBank/DDBJ whole genome shotgun (WGS) entry which is preliminary data.</text>
</comment>
<dbReference type="Proteomes" id="UP000831701">
    <property type="component" value="Chromosome 9"/>
</dbReference>